<gene>
    <name evidence="3" type="ORF">F1599_21260</name>
</gene>
<keyword evidence="4" id="KW-1185">Reference proteome</keyword>
<dbReference type="PANTHER" id="PTHR42860">
    <property type="entry name" value="VITAMIN B12-BINDING PROTEIN"/>
    <property type="match status" value="1"/>
</dbReference>
<dbReference type="PROSITE" id="PS50983">
    <property type="entry name" value="FE_B12_PBP"/>
    <property type="match status" value="1"/>
</dbReference>
<reference evidence="3 4" key="1">
    <citation type="submission" date="2019-09" db="EMBL/GenBank/DDBJ databases">
        <title>Isolation of a novel species in the genus Cupriavidus from patients with sepsis using whole genome sequencing.</title>
        <authorList>
            <person name="Kweon O.J."/>
            <person name="Lee M.-K."/>
        </authorList>
    </citation>
    <scope>NUCLEOTIDE SEQUENCE [LARGE SCALE GENOMIC DNA]</scope>
    <source>
        <strain evidence="3 4">MKL-01</strain>
    </source>
</reference>
<dbReference type="InterPro" id="IPR002491">
    <property type="entry name" value="ABC_transptr_periplasmic_BD"/>
</dbReference>
<keyword evidence="1" id="KW-0732">Signal</keyword>
<accession>A0A5M8A7L6</accession>
<evidence type="ECO:0000313" key="4">
    <source>
        <dbReference type="Proteomes" id="UP000324324"/>
    </source>
</evidence>
<dbReference type="PANTHER" id="PTHR42860:SF1">
    <property type="entry name" value="VITAMIN B12-BINDING PROTEIN"/>
    <property type="match status" value="1"/>
</dbReference>
<dbReference type="NCBIfam" id="NF038402">
    <property type="entry name" value="TroA_like"/>
    <property type="match status" value="1"/>
</dbReference>
<organism evidence="3 4">
    <name type="scientific">Cupriavidus cauae</name>
    <dbReference type="NCBI Taxonomy" id="2608999"/>
    <lineage>
        <taxon>Bacteria</taxon>
        <taxon>Pseudomonadati</taxon>
        <taxon>Pseudomonadota</taxon>
        <taxon>Betaproteobacteria</taxon>
        <taxon>Burkholderiales</taxon>
        <taxon>Burkholderiaceae</taxon>
        <taxon>Cupriavidus</taxon>
    </lineage>
</organism>
<protein>
    <submittedName>
        <fullName evidence="3">Cobalamin-binding protein</fullName>
    </submittedName>
</protein>
<dbReference type="CDD" id="cd01144">
    <property type="entry name" value="BtuF"/>
    <property type="match status" value="1"/>
</dbReference>
<evidence type="ECO:0000313" key="3">
    <source>
        <dbReference type="EMBL" id="KAA6119203.1"/>
    </source>
</evidence>
<name>A0A5M8A7L6_9BURK</name>
<dbReference type="Gene3D" id="3.40.50.1980">
    <property type="entry name" value="Nitrogenase molybdenum iron protein domain"/>
    <property type="match status" value="2"/>
</dbReference>
<dbReference type="Proteomes" id="UP000324324">
    <property type="component" value="Unassembled WGS sequence"/>
</dbReference>
<evidence type="ECO:0000259" key="2">
    <source>
        <dbReference type="PROSITE" id="PS50983"/>
    </source>
</evidence>
<dbReference type="InterPro" id="IPR051030">
    <property type="entry name" value="Vitamin_B12-ABC_binding"/>
</dbReference>
<sequence length="345" mass="36944">MSLLPFLSRRRRPHAATRSAATCSAATRSAGPSATRFATRSAAHGLAAIACLATALAAAVPIDARAAVSVVDDAGQTITLVQPARRIVSLAPHVTEMLFAAGGGDRIVGTVNYSDYPPEARAIVRVGDNKALDLERIAALKPDLIVVWRHGNAQKQTERLRALGLPLFHSEPRRLMAVPDNIEKLGVLLGTGPTAHAAAERLRARIAALGKAHAARPPVSVFYQVWQQPLMTLNGQHMVSDMLALCGGRNVFADETPLVPTISVEAVLARNPEAMITASMGATQSDRPLADFAQWQRWQQLTAVARGNLFTIDGDLINRAGPRAIDAAEILCRQLEIARSRRPAQ</sequence>
<dbReference type="AlphaFoldDB" id="A0A5M8A7L6"/>
<dbReference type="SUPFAM" id="SSF53807">
    <property type="entry name" value="Helical backbone' metal receptor"/>
    <property type="match status" value="1"/>
</dbReference>
<dbReference type="EMBL" id="VWRN01000053">
    <property type="protein sequence ID" value="KAA6119203.1"/>
    <property type="molecule type" value="Genomic_DNA"/>
</dbReference>
<evidence type="ECO:0000256" key="1">
    <source>
        <dbReference type="ARBA" id="ARBA00022729"/>
    </source>
</evidence>
<proteinExistence type="predicted"/>
<dbReference type="InterPro" id="IPR054828">
    <property type="entry name" value="Vit_B12_bind_prot"/>
</dbReference>
<comment type="caution">
    <text evidence="3">The sequence shown here is derived from an EMBL/GenBank/DDBJ whole genome shotgun (WGS) entry which is preliminary data.</text>
</comment>
<feature type="domain" description="Fe/B12 periplasmic-binding" evidence="2">
    <location>
        <begin position="86"/>
        <end position="339"/>
    </location>
</feature>
<dbReference type="Pfam" id="PF01497">
    <property type="entry name" value="Peripla_BP_2"/>
    <property type="match status" value="1"/>
</dbReference>